<reference evidence="1" key="1">
    <citation type="submission" date="2014-09" db="EMBL/GenBank/DDBJ databases">
        <authorList>
            <person name="Magalhaes I.L.F."/>
            <person name="Oliveira U."/>
            <person name="Santos F.R."/>
            <person name="Vidigal T.H.D.A."/>
            <person name="Brescovit A.D."/>
            <person name="Santos A.J."/>
        </authorList>
    </citation>
    <scope>NUCLEOTIDE SEQUENCE</scope>
    <source>
        <tissue evidence="1">Shoot tissue taken approximately 20 cm above the soil surface</tissue>
    </source>
</reference>
<evidence type="ECO:0000313" key="1">
    <source>
        <dbReference type="EMBL" id="JAD53457.1"/>
    </source>
</evidence>
<sequence>MCCNPSFGGLSLCFFMTS</sequence>
<organism evidence="1">
    <name type="scientific">Arundo donax</name>
    <name type="common">Giant reed</name>
    <name type="synonym">Donax arundinaceus</name>
    <dbReference type="NCBI Taxonomy" id="35708"/>
    <lineage>
        <taxon>Eukaryota</taxon>
        <taxon>Viridiplantae</taxon>
        <taxon>Streptophyta</taxon>
        <taxon>Embryophyta</taxon>
        <taxon>Tracheophyta</taxon>
        <taxon>Spermatophyta</taxon>
        <taxon>Magnoliopsida</taxon>
        <taxon>Liliopsida</taxon>
        <taxon>Poales</taxon>
        <taxon>Poaceae</taxon>
        <taxon>PACMAD clade</taxon>
        <taxon>Arundinoideae</taxon>
        <taxon>Arundineae</taxon>
        <taxon>Arundo</taxon>
    </lineage>
</organism>
<accession>A0A0A9B2A4</accession>
<dbReference type="EMBL" id="GBRH01244438">
    <property type="protein sequence ID" value="JAD53457.1"/>
    <property type="molecule type" value="Transcribed_RNA"/>
</dbReference>
<dbReference type="AlphaFoldDB" id="A0A0A9B2A4"/>
<reference evidence="1" key="2">
    <citation type="journal article" date="2015" name="Data Brief">
        <title>Shoot transcriptome of the giant reed, Arundo donax.</title>
        <authorList>
            <person name="Barrero R.A."/>
            <person name="Guerrero F.D."/>
            <person name="Moolhuijzen P."/>
            <person name="Goolsby J.A."/>
            <person name="Tidwell J."/>
            <person name="Bellgard S.E."/>
            <person name="Bellgard M.I."/>
        </authorList>
    </citation>
    <scope>NUCLEOTIDE SEQUENCE</scope>
    <source>
        <tissue evidence="1">Shoot tissue taken approximately 20 cm above the soil surface</tissue>
    </source>
</reference>
<name>A0A0A9B2A4_ARUDO</name>
<protein>
    <submittedName>
        <fullName evidence="1">Uncharacterized protein</fullName>
    </submittedName>
</protein>
<proteinExistence type="predicted"/>